<name>A0ABY7NLR3_9SPHN</name>
<accession>A0ABY7NLR3</accession>
<evidence type="ECO:0008006" key="4">
    <source>
        <dbReference type="Google" id="ProtNLM"/>
    </source>
</evidence>
<protein>
    <recommendedName>
        <fullName evidence="4">Chromosome partitioning protein ParB</fullName>
    </recommendedName>
</protein>
<evidence type="ECO:0000313" key="2">
    <source>
        <dbReference type="EMBL" id="WBO21750.1"/>
    </source>
</evidence>
<keyword evidence="3" id="KW-1185">Reference proteome</keyword>
<dbReference type="RefSeq" id="WP_270076398.1">
    <property type="nucleotide sequence ID" value="NZ_CP115174.1"/>
</dbReference>
<sequence length="402" mass="43753">MLPKTFVSYNDTWDLQPVKADRPPLSDEEEARLEELEAEIEAHNAEIEALDGEETDEVRARGEALEAEYRSINDRDLVLNDEQRASALAYLVIGDDGQPRVHEQLYVAPTDEPDEDEDGDGDDDEAIEAAAEAAPEKPAYSQRLSHELAEMKAELLRAHIASDPTFALDLATFWMADRATRKYGSFDLATELRADAPYSPLTGYESGTLAADEWAKLGEGLDRSWTGLAEVNARYDAFCALSQEARAAWLGWTVARTLNAVPAGKTGSTFLDHLGLKLAIDVADWWRPTANNYFDRISKGAILAHLEGLGGAELASRYSASKKHDLAVSAEKIYSGQVPIEAELREAALGWLPDVMRFTTRIDEESGAANDDGVDGVAAQVELAAVDVASGDEEPDALAEAA</sequence>
<dbReference type="EMBL" id="CP115174">
    <property type="protein sequence ID" value="WBO21750.1"/>
    <property type="molecule type" value="Genomic_DNA"/>
</dbReference>
<organism evidence="2 3">
    <name type="scientific">Sphingomonas abietis</name>
    <dbReference type="NCBI Taxonomy" id="3012344"/>
    <lineage>
        <taxon>Bacteria</taxon>
        <taxon>Pseudomonadati</taxon>
        <taxon>Pseudomonadota</taxon>
        <taxon>Alphaproteobacteria</taxon>
        <taxon>Sphingomonadales</taxon>
        <taxon>Sphingomonadaceae</taxon>
        <taxon>Sphingomonas</taxon>
    </lineage>
</organism>
<proteinExistence type="predicted"/>
<gene>
    <name evidence="2" type="ORF">PBT88_16485</name>
</gene>
<feature type="coiled-coil region" evidence="1">
    <location>
        <begin position="26"/>
        <end position="53"/>
    </location>
</feature>
<reference evidence="2 3" key="1">
    <citation type="submission" date="2022-12" db="EMBL/GenBank/DDBJ databases">
        <title>Sphingomonas abieness sp. nov., an endophytic bacterium isolated from Abies koreana.</title>
        <authorList>
            <person name="Jiang L."/>
            <person name="Lee J."/>
        </authorList>
    </citation>
    <scope>NUCLEOTIDE SEQUENCE [LARGE SCALE GENOMIC DNA]</scope>
    <source>
        <strain evidence="3">PAMB 00755</strain>
    </source>
</reference>
<keyword evidence="1" id="KW-0175">Coiled coil</keyword>
<evidence type="ECO:0000313" key="3">
    <source>
        <dbReference type="Proteomes" id="UP001210865"/>
    </source>
</evidence>
<dbReference type="Proteomes" id="UP001210865">
    <property type="component" value="Chromosome"/>
</dbReference>
<evidence type="ECO:0000256" key="1">
    <source>
        <dbReference type="SAM" id="Coils"/>
    </source>
</evidence>